<organism evidence="3 4">
    <name type="scientific">Coemansia biformis</name>
    <dbReference type="NCBI Taxonomy" id="1286918"/>
    <lineage>
        <taxon>Eukaryota</taxon>
        <taxon>Fungi</taxon>
        <taxon>Fungi incertae sedis</taxon>
        <taxon>Zoopagomycota</taxon>
        <taxon>Kickxellomycotina</taxon>
        <taxon>Kickxellomycetes</taxon>
        <taxon>Kickxellales</taxon>
        <taxon>Kickxellaceae</taxon>
        <taxon>Coemansia</taxon>
    </lineage>
</organism>
<evidence type="ECO:0000313" key="4">
    <source>
        <dbReference type="Proteomes" id="UP001143981"/>
    </source>
</evidence>
<feature type="region of interest" description="Disordered" evidence="1">
    <location>
        <begin position="1"/>
        <end position="20"/>
    </location>
</feature>
<comment type="caution">
    <text evidence="3">The sequence shown here is derived from an EMBL/GenBank/DDBJ whole genome shotgun (WGS) entry which is preliminary data.</text>
</comment>
<dbReference type="Pfam" id="PF03476">
    <property type="entry name" value="MOSC_N"/>
    <property type="match status" value="1"/>
</dbReference>
<dbReference type="OrthoDB" id="17255at2759"/>
<evidence type="ECO:0000259" key="2">
    <source>
        <dbReference type="PROSITE" id="PS51340"/>
    </source>
</evidence>
<dbReference type="GO" id="GO:0030170">
    <property type="term" value="F:pyridoxal phosphate binding"/>
    <property type="evidence" value="ECO:0007669"/>
    <property type="project" value="InterPro"/>
</dbReference>
<dbReference type="GO" id="GO:0003824">
    <property type="term" value="F:catalytic activity"/>
    <property type="evidence" value="ECO:0007669"/>
    <property type="project" value="InterPro"/>
</dbReference>
<feature type="domain" description="MOSC" evidence="2">
    <location>
        <begin position="156"/>
        <end position="312"/>
    </location>
</feature>
<name>A0A9W8D196_9FUNG</name>
<dbReference type="PANTHER" id="PTHR14237">
    <property type="entry name" value="MOLYBDOPTERIN COFACTOR SULFURASE MOSC"/>
    <property type="match status" value="1"/>
</dbReference>
<feature type="compositionally biased region" description="Low complexity" evidence="1">
    <location>
        <begin position="1"/>
        <end position="10"/>
    </location>
</feature>
<dbReference type="PANTHER" id="PTHR14237:SF19">
    <property type="entry name" value="MITOCHONDRIAL AMIDOXIME REDUCING COMPONENT 1"/>
    <property type="match status" value="1"/>
</dbReference>
<dbReference type="EMBL" id="JANBOI010000004">
    <property type="protein sequence ID" value="KAJ1736059.1"/>
    <property type="molecule type" value="Genomic_DNA"/>
</dbReference>
<dbReference type="AlphaFoldDB" id="A0A9W8D196"/>
<evidence type="ECO:0000256" key="1">
    <source>
        <dbReference type="SAM" id="MobiDB-lite"/>
    </source>
</evidence>
<dbReference type="InterPro" id="IPR005302">
    <property type="entry name" value="MoCF_Sase_C"/>
</dbReference>
<sequence length="323" mass="35396">MATQQQQQQQDAVRADDGRSGGDWAVSALFAYPVKSCGGIALHEATVAATGLGYDRLWMLTDARSGRFVTQRQAPRLALIRVSVSGDELVLAADTMGAPLRLPLRPEVGRDLGDQLTTRVWYDDVVGRCCGPAAAAWLTEFVGRPIRLLYKDPGARRLVSRYLPAEGSCAVPPQTGFADVFPFHITTDPSLDDVNRRVPRALMHQHFRPNIVLAPADGCRAAPYDEETWSRIEFHGADGPWSMFITSRTPRCSMPNVDPETGAASADGEPMATLRTFRRVDPAKPSFVCFGMQAAPQRVGQVIRVGQRVAVRERGQHALTEPF</sequence>
<evidence type="ECO:0000313" key="3">
    <source>
        <dbReference type="EMBL" id="KAJ1736059.1"/>
    </source>
</evidence>
<reference evidence="3" key="1">
    <citation type="submission" date="2022-07" db="EMBL/GenBank/DDBJ databases">
        <title>Phylogenomic reconstructions and comparative analyses of Kickxellomycotina fungi.</title>
        <authorList>
            <person name="Reynolds N.K."/>
            <person name="Stajich J.E."/>
            <person name="Barry K."/>
            <person name="Grigoriev I.V."/>
            <person name="Crous P."/>
            <person name="Smith M.E."/>
        </authorList>
    </citation>
    <scope>NUCLEOTIDE SEQUENCE</scope>
    <source>
        <strain evidence="3">BCRC 34381</strain>
    </source>
</reference>
<protein>
    <recommendedName>
        <fullName evidence="2">MOSC domain-containing protein</fullName>
    </recommendedName>
</protein>
<keyword evidence="4" id="KW-1185">Reference proteome</keyword>
<dbReference type="PROSITE" id="PS51340">
    <property type="entry name" value="MOSC"/>
    <property type="match status" value="1"/>
</dbReference>
<proteinExistence type="predicted"/>
<dbReference type="Proteomes" id="UP001143981">
    <property type="component" value="Unassembled WGS sequence"/>
</dbReference>
<accession>A0A9W8D196</accession>
<dbReference type="Pfam" id="PF03473">
    <property type="entry name" value="MOSC"/>
    <property type="match status" value="1"/>
</dbReference>
<dbReference type="InterPro" id="IPR005303">
    <property type="entry name" value="MOCOS_middle"/>
</dbReference>
<dbReference type="GO" id="GO:0030151">
    <property type="term" value="F:molybdenum ion binding"/>
    <property type="evidence" value="ECO:0007669"/>
    <property type="project" value="InterPro"/>
</dbReference>
<gene>
    <name evidence="3" type="ORF">LPJ61_000202</name>
</gene>
<dbReference type="SUPFAM" id="SSF141673">
    <property type="entry name" value="MOSC N-terminal domain-like"/>
    <property type="match status" value="1"/>
</dbReference>